<dbReference type="GO" id="GO:0004563">
    <property type="term" value="F:beta-N-acetylhexosaminidase activity"/>
    <property type="evidence" value="ECO:0007669"/>
    <property type="project" value="UniProtKB-EC"/>
</dbReference>
<evidence type="ECO:0000259" key="7">
    <source>
        <dbReference type="Pfam" id="PF00728"/>
    </source>
</evidence>
<dbReference type="RefSeq" id="WP_073101051.1">
    <property type="nucleotide sequence ID" value="NZ_QOVL01000030.1"/>
</dbReference>
<proteinExistence type="inferred from homology"/>
<dbReference type="PIRSF" id="PIRSF001093">
    <property type="entry name" value="B-hxosamndse_ab_euk"/>
    <property type="match status" value="1"/>
</dbReference>
<dbReference type="PROSITE" id="PS51257">
    <property type="entry name" value="PROKAR_LIPOPROTEIN"/>
    <property type="match status" value="1"/>
</dbReference>
<dbReference type="SUPFAM" id="SSF51445">
    <property type="entry name" value="(Trans)glycosidases"/>
    <property type="match status" value="1"/>
</dbReference>
<evidence type="ECO:0000313" key="9">
    <source>
        <dbReference type="EMBL" id="RXG21881.1"/>
    </source>
</evidence>
<accession>A0A4Q0P608</accession>
<dbReference type="InterPro" id="IPR029018">
    <property type="entry name" value="Hex-like_dom2"/>
</dbReference>
<dbReference type="SUPFAM" id="SSF55545">
    <property type="entry name" value="beta-N-acetylhexosaminidase-like domain"/>
    <property type="match status" value="1"/>
</dbReference>
<dbReference type="PRINTS" id="PR00738">
    <property type="entry name" value="GLHYDRLASE20"/>
</dbReference>
<dbReference type="Gene3D" id="3.20.20.80">
    <property type="entry name" value="Glycosidases"/>
    <property type="match status" value="1"/>
</dbReference>
<protein>
    <recommendedName>
        <fullName evidence="3">beta-N-acetylhexosaminidase</fullName>
        <ecNumber evidence="3">3.2.1.52</ecNumber>
    </recommendedName>
</protein>
<sequence length="577" mass="65981">MINFNKITTAIRYGVFILISILFYSCNSNEYDTYKSLKLEEDAYAIIPAPQQITPQQGAFILDENTVIEAAASATNEANYLVEIIYNTAALSITPAKDVENNKHRIVLALSEEVSEEEGYILVVNYDTISLKAKTTKGLFYGVETLRQLLLEKEIDGNKHQLIPAVKITDAPRFAYRGMMLDTGRYFYDVAFVKQFIDLIALHKMNTFHWHLTEDQGWRIEIKKYPKLTEVGAWRNGTEIGRTPGEESDNIKHGGFYTQEQIKEVVHYAAQRHITIIPEIDMPGHNGAAIASYPFLSCFPEEKTKMNDNIISEKTKEKMDAGVHKVVQESWGIKSDVLCAGKESTYTFYENVLSEVMELFPSVYIHIGGDECLKDNWKRCSDCQQKIKQLELEDEEGLQSHFIHHMEAFLNKKGKKIIGWDEILEGGLAPNATVMSWRGVTGGIEAAKLGQDVIMTPREPYYFDYYQVNDTINEPLTIGGRGPNTVKDVYTFEPIPAELSEEEQKNILGIQANLWTEYISTPDYAEYMLLPRMTALSEVAWSPKDQEKNYEEFLTRLTKFKKNYESRELNYAKHVFN</sequence>
<dbReference type="Proteomes" id="UP000290608">
    <property type="component" value="Unassembled WGS sequence"/>
</dbReference>
<dbReference type="GO" id="GO:0030203">
    <property type="term" value="P:glycosaminoglycan metabolic process"/>
    <property type="evidence" value="ECO:0007669"/>
    <property type="project" value="TreeGrafter"/>
</dbReference>
<dbReference type="Pfam" id="PF00728">
    <property type="entry name" value="Glyco_hydro_20"/>
    <property type="match status" value="1"/>
</dbReference>
<evidence type="ECO:0000256" key="3">
    <source>
        <dbReference type="ARBA" id="ARBA00012663"/>
    </source>
</evidence>
<dbReference type="EC" id="3.2.1.52" evidence="3"/>
<comment type="catalytic activity">
    <reaction evidence="1">
        <text>Hydrolysis of terminal non-reducing N-acetyl-D-hexosamine residues in N-acetyl-beta-D-hexosaminides.</text>
        <dbReference type="EC" id="3.2.1.52"/>
    </reaction>
</comment>
<dbReference type="CDD" id="cd06563">
    <property type="entry name" value="GH20_chitobiase-like"/>
    <property type="match status" value="1"/>
</dbReference>
<gene>
    <name evidence="9" type="ORF">DSL99_3991</name>
</gene>
<evidence type="ECO:0000256" key="6">
    <source>
        <dbReference type="PIRSR" id="PIRSR625705-1"/>
    </source>
</evidence>
<comment type="similarity">
    <text evidence="2">Belongs to the glycosyl hydrolase 20 family.</text>
</comment>
<name>A0A4Q0P608_9FLAO</name>
<dbReference type="InterPro" id="IPR017853">
    <property type="entry name" value="GH"/>
</dbReference>
<dbReference type="PANTHER" id="PTHR22600">
    <property type="entry name" value="BETA-HEXOSAMINIDASE"/>
    <property type="match status" value="1"/>
</dbReference>
<organism evidence="9 10">
    <name type="scientific">Leeuwenhoekiella marinoflava</name>
    <dbReference type="NCBI Taxonomy" id="988"/>
    <lineage>
        <taxon>Bacteria</taxon>
        <taxon>Pseudomonadati</taxon>
        <taxon>Bacteroidota</taxon>
        <taxon>Flavobacteriia</taxon>
        <taxon>Flavobacteriales</taxon>
        <taxon>Flavobacteriaceae</taxon>
        <taxon>Leeuwenhoekiella</taxon>
    </lineage>
</organism>
<dbReference type="GO" id="GO:0005975">
    <property type="term" value="P:carbohydrate metabolic process"/>
    <property type="evidence" value="ECO:0007669"/>
    <property type="project" value="InterPro"/>
</dbReference>
<evidence type="ECO:0000256" key="5">
    <source>
        <dbReference type="ARBA" id="ARBA00023295"/>
    </source>
</evidence>
<dbReference type="InterPro" id="IPR015882">
    <property type="entry name" value="HEX_bac_N"/>
</dbReference>
<keyword evidence="4" id="KW-0378">Hydrolase</keyword>
<feature type="active site" description="Proton donor" evidence="6">
    <location>
        <position position="371"/>
    </location>
</feature>
<evidence type="ECO:0000259" key="8">
    <source>
        <dbReference type="Pfam" id="PF02838"/>
    </source>
</evidence>
<dbReference type="AlphaFoldDB" id="A0A4Q0P608"/>
<dbReference type="Gene3D" id="3.30.379.10">
    <property type="entry name" value="Chitobiase/beta-hexosaminidase domain 2-like"/>
    <property type="match status" value="1"/>
</dbReference>
<dbReference type="InterPro" id="IPR025705">
    <property type="entry name" value="Beta_hexosaminidase_sua/sub"/>
</dbReference>
<feature type="domain" description="Glycoside hydrolase family 20 catalytic" evidence="7">
    <location>
        <begin position="174"/>
        <end position="543"/>
    </location>
</feature>
<keyword evidence="5" id="KW-0326">Glycosidase</keyword>
<dbReference type="EMBL" id="QOVL01000030">
    <property type="protein sequence ID" value="RXG21881.1"/>
    <property type="molecule type" value="Genomic_DNA"/>
</dbReference>
<evidence type="ECO:0000256" key="1">
    <source>
        <dbReference type="ARBA" id="ARBA00001231"/>
    </source>
</evidence>
<reference evidence="9 10" key="1">
    <citation type="submission" date="2018-07" db="EMBL/GenBank/DDBJ databases">
        <title>Leeuwenhoekiella genomics.</title>
        <authorList>
            <person name="Tahon G."/>
            <person name="Willems A."/>
        </authorList>
    </citation>
    <scope>NUCLEOTIDE SEQUENCE [LARGE SCALE GENOMIC DNA]</scope>
    <source>
        <strain evidence="9 10">LMG 1345</strain>
    </source>
</reference>
<dbReference type="InterPro" id="IPR015883">
    <property type="entry name" value="Glyco_hydro_20_cat"/>
</dbReference>
<dbReference type="PANTHER" id="PTHR22600:SF57">
    <property type="entry name" value="BETA-N-ACETYLHEXOSAMINIDASE"/>
    <property type="match status" value="1"/>
</dbReference>
<dbReference type="STRING" id="1122159.SAMN02745246_03979"/>
<feature type="domain" description="Beta-hexosaminidase bacterial type N-terminal" evidence="8">
    <location>
        <begin position="44"/>
        <end position="171"/>
    </location>
</feature>
<comment type="caution">
    <text evidence="9">The sequence shown here is derived from an EMBL/GenBank/DDBJ whole genome shotgun (WGS) entry which is preliminary data.</text>
</comment>
<dbReference type="GO" id="GO:0016020">
    <property type="term" value="C:membrane"/>
    <property type="evidence" value="ECO:0007669"/>
    <property type="project" value="TreeGrafter"/>
</dbReference>
<evidence type="ECO:0000256" key="4">
    <source>
        <dbReference type="ARBA" id="ARBA00022801"/>
    </source>
</evidence>
<evidence type="ECO:0000256" key="2">
    <source>
        <dbReference type="ARBA" id="ARBA00006285"/>
    </source>
</evidence>
<dbReference type="Pfam" id="PF02838">
    <property type="entry name" value="Glyco_hydro_20b"/>
    <property type="match status" value="1"/>
</dbReference>
<evidence type="ECO:0000313" key="10">
    <source>
        <dbReference type="Proteomes" id="UP000290608"/>
    </source>
</evidence>